<organism evidence="2">
    <name type="scientific">Flavobacterium sp. WC2409</name>
    <dbReference type="NCBI Taxonomy" id="3234139"/>
    <lineage>
        <taxon>Bacteria</taxon>
        <taxon>Pseudomonadati</taxon>
        <taxon>Bacteroidota</taxon>
        <taxon>Flavobacteriia</taxon>
        <taxon>Flavobacteriales</taxon>
        <taxon>Flavobacteriaceae</taxon>
        <taxon>Flavobacterium</taxon>
    </lineage>
</organism>
<gene>
    <name evidence="2" type="ORF">AB3G34_12145</name>
</gene>
<dbReference type="EMBL" id="CP165625">
    <property type="protein sequence ID" value="XDU94633.1"/>
    <property type="molecule type" value="Genomic_DNA"/>
</dbReference>
<feature type="transmembrane region" description="Helical" evidence="1">
    <location>
        <begin position="43"/>
        <end position="63"/>
    </location>
</feature>
<feature type="transmembrane region" description="Helical" evidence="1">
    <location>
        <begin position="75"/>
        <end position="99"/>
    </location>
</feature>
<dbReference type="RefSeq" id="WP_369752588.1">
    <property type="nucleotide sequence ID" value="NZ_CP165625.1"/>
</dbReference>
<evidence type="ECO:0000313" key="2">
    <source>
        <dbReference type="EMBL" id="XDU94633.1"/>
    </source>
</evidence>
<reference evidence="2" key="1">
    <citation type="submission" date="2024-07" db="EMBL/GenBank/DDBJ databases">
        <authorList>
            <person name="Biller S.J."/>
        </authorList>
    </citation>
    <scope>NUCLEOTIDE SEQUENCE</scope>
    <source>
        <strain evidence="2">WC2409</strain>
    </source>
</reference>
<evidence type="ECO:0008006" key="3">
    <source>
        <dbReference type="Google" id="ProtNLM"/>
    </source>
</evidence>
<keyword evidence="1" id="KW-0812">Transmembrane</keyword>
<accession>A0AB39W1X7</accession>
<keyword evidence="1" id="KW-1133">Transmembrane helix</keyword>
<keyword evidence="1" id="KW-0472">Membrane</keyword>
<proteinExistence type="predicted"/>
<feature type="transmembrane region" description="Helical" evidence="1">
    <location>
        <begin position="12"/>
        <end position="31"/>
    </location>
</feature>
<dbReference type="AlphaFoldDB" id="A0AB39W1X7"/>
<protein>
    <recommendedName>
        <fullName evidence="3">DUF202 domain-containing protein</fullName>
    </recommendedName>
</protein>
<sequence>MGKRKDKASHILNTSSTLLGICFLVLTSIKLNNSSETTIIDQLIAISIVMFMTSSILSFLSMRKTKKPSAHFEKIADLIFLIGLFSLFIITMLVTLNIIK</sequence>
<name>A0AB39W1X7_9FLAO</name>
<evidence type="ECO:0000256" key="1">
    <source>
        <dbReference type="SAM" id="Phobius"/>
    </source>
</evidence>